<reference evidence="1" key="1">
    <citation type="submission" date="2020-06" db="EMBL/GenBank/DDBJ databases">
        <title>WGS assembly of Ceratodon purpureus strain R40.</title>
        <authorList>
            <person name="Carey S.B."/>
            <person name="Jenkins J."/>
            <person name="Shu S."/>
            <person name="Lovell J.T."/>
            <person name="Sreedasyam A."/>
            <person name="Maumus F."/>
            <person name="Tiley G.P."/>
            <person name="Fernandez-Pozo N."/>
            <person name="Barry K."/>
            <person name="Chen C."/>
            <person name="Wang M."/>
            <person name="Lipzen A."/>
            <person name="Daum C."/>
            <person name="Saski C.A."/>
            <person name="Payton A.C."/>
            <person name="Mcbreen J.C."/>
            <person name="Conrad R.E."/>
            <person name="Kollar L.M."/>
            <person name="Olsson S."/>
            <person name="Huttunen S."/>
            <person name="Landis J.B."/>
            <person name="Wickett N.J."/>
            <person name="Johnson M.G."/>
            <person name="Rensing S.A."/>
            <person name="Grimwood J."/>
            <person name="Schmutz J."/>
            <person name="Mcdaniel S.F."/>
        </authorList>
    </citation>
    <scope>NUCLEOTIDE SEQUENCE</scope>
    <source>
        <strain evidence="1">R40</strain>
    </source>
</reference>
<comment type="caution">
    <text evidence="1">The sequence shown here is derived from an EMBL/GenBank/DDBJ whole genome shotgun (WGS) entry which is preliminary data.</text>
</comment>
<evidence type="ECO:0000313" key="1">
    <source>
        <dbReference type="EMBL" id="KAG0577019.1"/>
    </source>
</evidence>
<accession>A0A8T0I241</accession>
<sequence length="78" mass="8553">MAIEELRTYLLGLSDSLYLASKFVASAGEKADVEWSTELPSASPHCSAAEGPPWFPQFSRVASVGLRYLVHSQEVNRP</sequence>
<keyword evidence="2" id="KW-1185">Reference proteome</keyword>
<protein>
    <submittedName>
        <fullName evidence="1">Uncharacterized protein</fullName>
    </submittedName>
</protein>
<dbReference type="Proteomes" id="UP000822688">
    <property type="component" value="Chromosome 5"/>
</dbReference>
<gene>
    <name evidence="1" type="ORF">KC19_5G125600</name>
</gene>
<proteinExistence type="predicted"/>
<organism evidence="1 2">
    <name type="scientific">Ceratodon purpureus</name>
    <name type="common">Fire moss</name>
    <name type="synonym">Dicranum purpureum</name>
    <dbReference type="NCBI Taxonomy" id="3225"/>
    <lineage>
        <taxon>Eukaryota</taxon>
        <taxon>Viridiplantae</taxon>
        <taxon>Streptophyta</taxon>
        <taxon>Embryophyta</taxon>
        <taxon>Bryophyta</taxon>
        <taxon>Bryophytina</taxon>
        <taxon>Bryopsida</taxon>
        <taxon>Dicranidae</taxon>
        <taxon>Pseudoditrichales</taxon>
        <taxon>Ditrichaceae</taxon>
        <taxon>Ceratodon</taxon>
    </lineage>
</organism>
<name>A0A8T0I241_CERPU</name>
<dbReference type="AlphaFoldDB" id="A0A8T0I241"/>
<evidence type="ECO:0000313" key="2">
    <source>
        <dbReference type="Proteomes" id="UP000822688"/>
    </source>
</evidence>
<dbReference type="EMBL" id="CM026425">
    <property type="protein sequence ID" value="KAG0577019.1"/>
    <property type="molecule type" value="Genomic_DNA"/>
</dbReference>